<evidence type="ECO:0000313" key="1">
    <source>
        <dbReference type="EMBL" id="SVC86214.1"/>
    </source>
</evidence>
<accession>A0A382QL52</accession>
<dbReference type="PANTHER" id="PTHR11012:SF30">
    <property type="entry name" value="PROTEIN KINASE-LIKE DOMAIN-CONTAINING"/>
    <property type="match status" value="1"/>
</dbReference>
<reference evidence="1" key="1">
    <citation type="submission" date="2018-05" db="EMBL/GenBank/DDBJ databases">
        <authorList>
            <person name="Lanie J.A."/>
            <person name="Ng W.-L."/>
            <person name="Kazmierczak K.M."/>
            <person name="Andrzejewski T.M."/>
            <person name="Davidsen T.M."/>
            <person name="Wayne K.J."/>
            <person name="Tettelin H."/>
            <person name="Glass J.I."/>
            <person name="Rusch D."/>
            <person name="Podicherti R."/>
            <person name="Tsui H.-C.T."/>
            <person name="Winkler M.E."/>
        </authorList>
    </citation>
    <scope>NUCLEOTIDE SEQUENCE</scope>
</reference>
<dbReference type="Pfam" id="PF02958">
    <property type="entry name" value="EcKL"/>
    <property type="match status" value="1"/>
</dbReference>
<evidence type="ECO:0008006" key="2">
    <source>
        <dbReference type="Google" id="ProtNLM"/>
    </source>
</evidence>
<dbReference type="InterPro" id="IPR004119">
    <property type="entry name" value="EcKL"/>
</dbReference>
<protein>
    <recommendedName>
        <fullName evidence="2">Aminoglycoside phosphotransferase domain-containing protein</fullName>
    </recommendedName>
</protein>
<organism evidence="1">
    <name type="scientific">marine metagenome</name>
    <dbReference type="NCBI Taxonomy" id="408172"/>
    <lineage>
        <taxon>unclassified sequences</taxon>
        <taxon>metagenomes</taxon>
        <taxon>ecological metagenomes</taxon>
    </lineage>
</organism>
<dbReference type="InterPro" id="IPR011009">
    <property type="entry name" value="Kinase-like_dom_sf"/>
</dbReference>
<name>A0A382QL52_9ZZZZ</name>
<gene>
    <name evidence="1" type="ORF">METZ01_LOCUS339068</name>
</gene>
<proteinExistence type="predicted"/>
<dbReference type="EMBL" id="UINC01115296">
    <property type="protein sequence ID" value="SVC86214.1"/>
    <property type="molecule type" value="Genomic_DNA"/>
</dbReference>
<dbReference type="PANTHER" id="PTHR11012">
    <property type="entry name" value="PROTEIN KINASE-LIKE DOMAIN-CONTAINING"/>
    <property type="match status" value="1"/>
</dbReference>
<dbReference type="AlphaFoldDB" id="A0A382QL52"/>
<feature type="non-terminal residue" evidence="1">
    <location>
        <position position="196"/>
    </location>
</feature>
<sequence>MDIPLNPSSITPDWLTKTLQKSERFENVNVTGIDVKDIGEGTGIFGEIALLTLTYSDEGIYPDSLVVKMPCVEPENLVVAQALGIYQREVNFFKQVAPSTNLRIPDCYYTHMGEDGRFIILMENLSLEYTVGDQVIGATNDQVEAAIKTLAGFHAYWWENAALSGLDWLPVQNDDAYIAAVPGIFRAGLPVLISDW</sequence>
<dbReference type="SUPFAM" id="SSF56112">
    <property type="entry name" value="Protein kinase-like (PK-like)"/>
    <property type="match status" value="1"/>
</dbReference>